<dbReference type="InterPro" id="IPR054738">
    <property type="entry name" value="Siphovirus-type_tail_C"/>
</dbReference>
<name>A0A941DW80_9BACI</name>
<feature type="domain" description="Siphovirus-type tail component C-terminal" evidence="1">
    <location>
        <begin position="15"/>
        <end position="109"/>
    </location>
</feature>
<protein>
    <submittedName>
        <fullName evidence="2">Phage tail family protein</fullName>
    </submittedName>
</protein>
<reference evidence="2" key="1">
    <citation type="submission" date="2021-04" db="EMBL/GenBank/DDBJ databases">
        <title>Isolation and polyphasic classification of algal microorganism.</title>
        <authorList>
            <person name="Wang S."/>
        </authorList>
    </citation>
    <scope>NUCLEOTIDE SEQUENCE</scope>
    <source>
        <strain evidence="2">720a</strain>
    </source>
</reference>
<dbReference type="AlphaFoldDB" id="A0A941DW80"/>
<accession>A0A941DW80</accession>
<dbReference type="Proteomes" id="UP000675284">
    <property type="component" value="Unassembled WGS sequence"/>
</dbReference>
<evidence type="ECO:0000259" key="1">
    <source>
        <dbReference type="Pfam" id="PF22768"/>
    </source>
</evidence>
<dbReference type="Pfam" id="PF22768">
    <property type="entry name" value="SPP1_Dit"/>
    <property type="match status" value="1"/>
</dbReference>
<evidence type="ECO:0000313" key="2">
    <source>
        <dbReference type="EMBL" id="MBR7797860.1"/>
    </source>
</evidence>
<comment type="caution">
    <text evidence="2">The sequence shown here is derived from an EMBL/GenBank/DDBJ whole genome shotgun (WGS) entry which is preliminary data.</text>
</comment>
<dbReference type="Gene3D" id="2.60.120.860">
    <property type="match status" value="1"/>
</dbReference>
<dbReference type="RefSeq" id="WP_166530874.1">
    <property type="nucleotide sequence ID" value="NZ_BAAACY010000036.1"/>
</dbReference>
<proteinExistence type="predicted"/>
<evidence type="ECO:0000313" key="3">
    <source>
        <dbReference type="Proteomes" id="UP000675284"/>
    </source>
</evidence>
<gene>
    <name evidence="2" type="ORF">KCX74_17690</name>
</gene>
<organism evidence="2 3">
    <name type="scientific">Virgibacillus salarius</name>
    <dbReference type="NCBI Taxonomy" id="447199"/>
    <lineage>
        <taxon>Bacteria</taxon>
        <taxon>Bacillati</taxon>
        <taxon>Bacillota</taxon>
        <taxon>Bacilli</taxon>
        <taxon>Bacillales</taxon>
        <taxon>Bacillaceae</taxon>
        <taxon>Virgibacillus</taxon>
    </lineage>
</organism>
<sequence>MRWIEIAQKYEVNVQGSVEAYPIITAVTQKEIPYIKLSVGNAALKLHYPFKKNDTVKVDFDKRKVFINDELQMTSVDLTDADFFPLTPGLNEIQTVPAMQLEVKYRERWL</sequence>
<keyword evidence="3" id="KW-1185">Reference proteome</keyword>
<dbReference type="EMBL" id="JAGSOT010000073">
    <property type="protein sequence ID" value="MBR7797860.1"/>
    <property type="molecule type" value="Genomic_DNA"/>
</dbReference>